<proteinExistence type="predicted"/>
<reference evidence="3 4" key="1">
    <citation type="submission" date="2014-04" db="EMBL/GenBank/DDBJ databases">
        <authorList>
            <consortium name="DOE Joint Genome Institute"/>
            <person name="Kuo A."/>
            <person name="Kohler A."/>
            <person name="Nagy L.G."/>
            <person name="Floudas D."/>
            <person name="Copeland A."/>
            <person name="Barry K.W."/>
            <person name="Cichocki N."/>
            <person name="Veneault-Fourrey C."/>
            <person name="LaButti K."/>
            <person name="Lindquist E.A."/>
            <person name="Lipzen A."/>
            <person name="Lundell T."/>
            <person name="Morin E."/>
            <person name="Murat C."/>
            <person name="Sun H."/>
            <person name="Tunlid A."/>
            <person name="Henrissat B."/>
            <person name="Grigoriev I.V."/>
            <person name="Hibbett D.S."/>
            <person name="Martin F."/>
            <person name="Nordberg H.P."/>
            <person name="Cantor M.N."/>
            <person name="Hua S.X."/>
        </authorList>
    </citation>
    <scope>NUCLEOTIDE SEQUENCE [LARGE SCALE GENOMIC DNA]</scope>
    <source>
        <strain evidence="3 4">LaAM-08-1</strain>
    </source>
</reference>
<gene>
    <name evidence="3" type="ORF">K443DRAFT_134105</name>
</gene>
<dbReference type="PANTHER" id="PTHR47718">
    <property type="entry name" value="OS01G0519700 PROTEIN"/>
    <property type="match status" value="1"/>
</dbReference>
<feature type="region of interest" description="Disordered" evidence="1">
    <location>
        <begin position="1"/>
        <end position="26"/>
    </location>
</feature>
<evidence type="ECO:0000256" key="1">
    <source>
        <dbReference type="SAM" id="MobiDB-lite"/>
    </source>
</evidence>
<evidence type="ECO:0000313" key="4">
    <source>
        <dbReference type="Proteomes" id="UP000054477"/>
    </source>
</evidence>
<name>A0A0C9XK63_9AGAR</name>
<feature type="domain" description="MULE transposase" evidence="2">
    <location>
        <begin position="211"/>
        <end position="299"/>
    </location>
</feature>
<dbReference type="STRING" id="1095629.A0A0C9XK63"/>
<dbReference type="Pfam" id="PF10551">
    <property type="entry name" value="MULE"/>
    <property type="match status" value="1"/>
</dbReference>
<dbReference type="EMBL" id="KN838717">
    <property type="protein sequence ID" value="KIJ96557.1"/>
    <property type="molecule type" value="Genomic_DNA"/>
</dbReference>
<keyword evidence="4" id="KW-1185">Reference proteome</keyword>
<dbReference type="InterPro" id="IPR018289">
    <property type="entry name" value="MULE_transposase_dom"/>
</dbReference>
<dbReference type="AlphaFoldDB" id="A0A0C9XK63"/>
<dbReference type="OrthoDB" id="3032185at2759"/>
<reference evidence="4" key="2">
    <citation type="submission" date="2015-01" db="EMBL/GenBank/DDBJ databases">
        <title>Evolutionary Origins and Diversification of the Mycorrhizal Mutualists.</title>
        <authorList>
            <consortium name="DOE Joint Genome Institute"/>
            <consortium name="Mycorrhizal Genomics Consortium"/>
            <person name="Kohler A."/>
            <person name="Kuo A."/>
            <person name="Nagy L.G."/>
            <person name="Floudas D."/>
            <person name="Copeland A."/>
            <person name="Barry K.W."/>
            <person name="Cichocki N."/>
            <person name="Veneault-Fourrey C."/>
            <person name="LaButti K."/>
            <person name="Lindquist E.A."/>
            <person name="Lipzen A."/>
            <person name="Lundell T."/>
            <person name="Morin E."/>
            <person name="Murat C."/>
            <person name="Riley R."/>
            <person name="Ohm R."/>
            <person name="Sun H."/>
            <person name="Tunlid A."/>
            <person name="Henrissat B."/>
            <person name="Grigoriev I.V."/>
            <person name="Hibbett D.S."/>
            <person name="Martin F."/>
        </authorList>
    </citation>
    <scope>NUCLEOTIDE SEQUENCE [LARGE SCALE GENOMIC DNA]</scope>
    <source>
        <strain evidence="4">LaAM-08-1</strain>
    </source>
</reference>
<protein>
    <recommendedName>
        <fullName evidence="2">MULE transposase domain-containing protein</fullName>
    </recommendedName>
</protein>
<sequence length="470" mass="53747">MEASQSDVMDLCSSPEDRKQPTSITADRPCRSVELAPGIVRKGSVFNSGEEAREAIYAHEARLGHCWHIAQGKIDQHGNRKKVTFRCNHYYHAVPVHSTVIDPADHRRGKTIKTECLAHVNINRISNSSLYHVTLTHWDHNHPREIPEGAPIRRKPTAAEKAEISKLATSSTQIFTHGQIVNLDEDQVVTGIWWQSLLQGELCRRYGDILINDNTYARNQNGYPLNIGIIVDGQGSSRNAWYALHAREDVIHHDWVFTCHLQSAGFHPDGLVSDRHRSIIASAHRILPLTPHFFCIHHLDGNVTANVRRGLGSQWSEFTQMFWKTYRAYLQDELYPCRSQWAWAYTSFQFTCGIHTNGRVEGENRVNKLIGGPKKSAMQLFNGLNERTKGQGVQEMIRNSRRQHAGPIESVFPGPLRVLREYVGPYALQRSFKEMELSMYYRTEVLQRPDGVRDWNEYAIQVKKEIGRRG</sequence>
<organism evidence="3 4">
    <name type="scientific">Laccaria amethystina LaAM-08-1</name>
    <dbReference type="NCBI Taxonomy" id="1095629"/>
    <lineage>
        <taxon>Eukaryota</taxon>
        <taxon>Fungi</taxon>
        <taxon>Dikarya</taxon>
        <taxon>Basidiomycota</taxon>
        <taxon>Agaricomycotina</taxon>
        <taxon>Agaricomycetes</taxon>
        <taxon>Agaricomycetidae</taxon>
        <taxon>Agaricales</taxon>
        <taxon>Agaricineae</taxon>
        <taxon>Hydnangiaceae</taxon>
        <taxon>Laccaria</taxon>
    </lineage>
</organism>
<evidence type="ECO:0000259" key="2">
    <source>
        <dbReference type="Pfam" id="PF10551"/>
    </source>
</evidence>
<accession>A0A0C9XK63</accession>
<dbReference type="HOGENOM" id="CLU_493518_0_0_1"/>
<dbReference type="Proteomes" id="UP000054477">
    <property type="component" value="Unassembled WGS sequence"/>
</dbReference>
<evidence type="ECO:0000313" key="3">
    <source>
        <dbReference type="EMBL" id="KIJ96557.1"/>
    </source>
</evidence>